<organism evidence="1 2">
    <name type="scientific">Chitiniphilus shinanonensis</name>
    <dbReference type="NCBI Taxonomy" id="553088"/>
    <lineage>
        <taxon>Bacteria</taxon>
        <taxon>Pseudomonadati</taxon>
        <taxon>Pseudomonadota</taxon>
        <taxon>Betaproteobacteria</taxon>
        <taxon>Neisseriales</taxon>
        <taxon>Chitinibacteraceae</taxon>
        <taxon>Chitiniphilus</taxon>
    </lineage>
</organism>
<evidence type="ECO:0008006" key="3">
    <source>
        <dbReference type="Google" id="ProtNLM"/>
    </source>
</evidence>
<comment type="caution">
    <text evidence="1">The sequence shown here is derived from an EMBL/GenBank/DDBJ whole genome shotgun (WGS) entry which is preliminary data.</text>
</comment>
<accession>A0ABQ6BRH7</accession>
<dbReference type="RefSeq" id="WP_018747466.1">
    <property type="nucleotide sequence ID" value="NZ_BSOZ01000013.1"/>
</dbReference>
<gene>
    <name evidence="1" type="ORF">GCM10007860_12300</name>
</gene>
<name>A0ABQ6BRH7_9NEIS</name>
<evidence type="ECO:0000313" key="1">
    <source>
        <dbReference type="EMBL" id="GLS04084.1"/>
    </source>
</evidence>
<dbReference type="SUPFAM" id="SSF141571">
    <property type="entry name" value="Pentapeptide repeat-like"/>
    <property type="match status" value="1"/>
</dbReference>
<evidence type="ECO:0000313" key="2">
    <source>
        <dbReference type="Proteomes" id="UP001156836"/>
    </source>
</evidence>
<dbReference type="Gene3D" id="2.160.20.80">
    <property type="entry name" value="E3 ubiquitin-protein ligase SopA"/>
    <property type="match status" value="1"/>
</dbReference>
<reference evidence="2" key="1">
    <citation type="journal article" date="2019" name="Int. J. Syst. Evol. Microbiol.">
        <title>The Global Catalogue of Microorganisms (GCM) 10K type strain sequencing project: providing services to taxonomists for standard genome sequencing and annotation.</title>
        <authorList>
            <consortium name="The Broad Institute Genomics Platform"/>
            <consortium name="The Broad Institute Genome Sequencing Center for Infectious Disease"/>
            <person name="Wu L."/>
            <person name="Ma J."/>
        </authorList>
    </citation>
    <scope>NUCLEOTIDE SEQUENCE [LARGE SCALE GENOMIC DNA]</scope>
    <source>
        <strain evidence="2">NBRC 104970</strain>
    </source>
</reference>
<keyword evidence="2" id="KW-1185">Reference proteome</keyword>
<sequence>MPASANANLQRLLVANCNVSDATFGNARLDGLALHHVSLGGARIDHCNQGWTGERRPLSIHASDLGGSRIVDCNLRNVHIDGCDTTGLTIDGVPLADLQAAYRARHG</sequence>
<dbReference type="EMBL" id="BSOZ01000013">
    <property type="protein sequence ID" value="GLS04084.1"/>
    <property type="molecule type" value="Genomic_DNA"/>
</dbReference>
<protein>
    <recommendedName>
        <fullName evidence="3">Pentapeptide repeat-containing protein</fullName>
    </recommendedName>
</protein>
<proteinExistence type="predicted"/>
<dbReference type="Proteomes" id="UP001156836">
    <property type="component" value="Unassembled WGS sequence"/>
</dbReference>